<reference evidence="8" key="1">
    <citation type="journal article" date="2019" name="Int. J. Syst. Evol. Microbiol.">
        <title>The Global Catalogue of Microorganisms (GCM) 10K type strain sequencing project: providing services to taxonomists for standard genome sequencing and annotation.</title>
        <authorList>
            <consortium name="The Broad Institute Genomics Platform"/>
            <consortium name="The Broad Institute Genome Sequencing Center for Infectious Disease"/>
            <person name="Wu L."/>
            <person name="Ma J."/>
        </authorList>
    </citation>
    <scope>NUCLEOTIDE SEQUENCE [LARGE SCALE GENOMIC DNA]</scope>
    <source>
        <strain evidence="8">JCM 17917</strain>
    </source>
</reference>
<gene>
    <name evidence="7" type="ORF">GCM10023183_25920</name>
</gene>
<organism evidence="7 8">
    <name type="scientific">Nibribacter koreensis</name>
    <dbReference type="NCBI Taxonomy" id="1084519"/>
    <lineage>
        <taxon>Bacteria</taxon>
        <taxon>Pseudomonadati</taxon>
        <taxon>Bacteroidota</taxon>
        <taxon>Cytophagia</taxon>
        <taxon>Cytophagales</taxon>
        <taxon>Hymenobacteraceae</taxon>
        <taxon>Nibribacter</taxon>
    </lineage>
</organism>
<evidence type="ECO:0000256" key="5">
    <source>
        <dbReference type="ARBA" id="ARBA00022842"/>
    </source>
</evidence>
<keyword evidence="8" id="KW-1185">Reference proteome</keyword>
<keyword evidence="5" id="KW-0460">Magnesium</keyword>
<keyword evidence="4" id="KW-0479">Metal-binding</keyword>
<dbReference type="Pfam" id="PF00348">
    <property type="entry name" value="polyprenyl_synt"/>
    <property type="match status" value="1"/>
</dbReference>
<dbReference type="SUPFAM" id="SSF48576">
    <property type="entry name" value="Terpenoid synthases"/>
    <property type="match status" value="1"/>
</dbReference>
<dbReference type="PANTHER" id="PTHR12001">
    <property type="entry name" value="GERANYLGERANYL PYROPHOSPHATE SYNTHASE"/>
    <property type="match status" value="1"/>
</dbReference>
<comment type="cofactor">
    <cofactor evidence="1">
        <name>Mg(2+)</name>
        <dbReference type="ChEBI" id="CHEBI:18420"/>
    </cofactor>
</comment>
<dbReference type="PANTHER" id="PTHR12001:SF85">
    <property type="entry name" value="SHORT CHAIN ISOPRENYL DIPHOSPHATE SYNTHASE"/>
    <property type="match status" value="1"/>
</dbReference>
<dbReference type="InterPro" id="IPR008949">
    <property type="entry name" value="Isoprenoid_synthase_dom_sf"/>
</dbReference>
<protein>
    <submittedName>
        <fullName evidence="7">Polyprenyl synthetase family protein</fullName>
    </submittedName>
</protein>
<evidence type="ECO:0000256" key="6">
    <source>
        <dbReference type="RuleBase" id="RU004466"/>
    </source>
</evidence>
<evidence type="ECO:0000313" key="8">
    <source>
        <dbReference type="Proteomes" id="UP001501844"/>
    </source>
</evidence>
<dbReference type="RefSeq" id="WP_345166818.1">
    <property type="nucleotide sequence ID" value="NZ_BAABGX010000002.1"/>
</dbReference>
<evidence type="ECO:0000256" key="1">
    <source>
        <dbReference type="ARBA" id="ARBA00001946"/>
    </source>
</evidence>
<dbReference type="Gene3D" id="1.10.600.10">
    <property type="entry name" value="Farnesyl Diphosphate Synthase"/>
    <property type="match status" value="1"/>
</dbReference>
<proteinExistence type="inferred from homology"/>
<dbReference type="SFLD" id="SFLDG01017">
    <property type="entry name" value="Polyprenyl_Transferase_Like"/>
    <property type="match status" value="1"/>
</dbReference>
<dbReference type="PROSITE" id="PS00444">
    <property type="entry name" value="POLYPRENYL_SYNTHASE_2"/>
    <property type="match status" value="1"/>
</dbReference>
<comment type="caution">
    <text evidence="7">The sequence shown here is derived from an EMBL/GenBank/DDBJ whole genome shotgun (WGS) entry which is preliminary data.</text>
</comment>
<accession>A0ABP8FQL5</accession>
<evidence type="ECO:0000256" key="3">
    <source>
        <dbReference type="ARBA" id="ARBA00022679"/>
    </source>
</evidence>
<dbReference type="EMBL" id="BAABGX010000002">
    <property type="protein sequence ID" value="GAA4308989.1"/>
    <property type="molecule type" value="Genomic_DNA"/>
</dbReference>
<evidence type="ECO:0000256" key="4">
    <source>
        <dbReference type="ARBA" id="ARBA00022723"/>
    </source>
</evidence>
<sequence length="320" mass="36384">MDISQFSERINQTLSTLQYGENPRELYEPIQYIMQLGGKRIRPLLTLLGAYLFEDDVEKAVMPAIGVEVFHNFTLMHDDIMDQAPIRRGQATVHEKWNTNVAILSGDVMLVRAYEYFIGIEPAKLPMALQLFSSCAAQVCEGQQLDMLFETRQDVTIDEYLEMIKLKTAVLLGFSLELGALLNNADAEDAKHLKEFGINMGLAFQLRDDLLDVYGEQAKFGKRVGGDIVSDKKTYLLLTALERASATEQKELLSWQGRTDVDKVEAVKAIYDRLNIQDITQTQVNHYFQKALHHLQEVNALNNKKDLLRTLAIQLIERDS</sequence>
<dbReference type="Proteomes" id="UP001501844">
    <property type="component" value="Unassembled WGS sequence"/>
</dbReference>
<dbReference type="SFLD" id="SFLDS00005">
    <property type="entry name" value="Isoprenoid_Synthase_Type_I"/>
    <property type="match status" value="1"/>
</dbReference>
<keyword evidence="3 6" id="KW-0808">Transferase</keyword>
<dbReference type="InterPro" id="IPR000092">
    <property type="entry name" value="Polyprenyl_synt"/>
</dbReference>
<comment type="similarity">
    <text evidence="2 6">Belongs to the FPP/GGPP synthase family.</text>
</comment>
<dbReference type="CDD" id="cd00685">
    <property type="entry name" value="Trans_IPPS_HT"/>
    <property type="match status" value="1"/>
</dbReference>
<evidence type="ECO:0000256" key="2">
    <source>
        <dbReference type="ARBA" id="ARBA00006706"/>
    </source>
</evidence>
<evidence type="ECO:0000313" key="7">
    <source>
        <dbReference type="EMBL" id="GAA4308989.1"/>
    </source>
</evidence>
<dbReference type="PROSITE" id="PS00723">
    <property type="entry name" value="POLYPRENYL_SYNTHASE_1"/>
    <property type="match status" value="1"/>
</dbReference>
<name>A0ABP8FQL5_9BACT</name>
<dbReference type="InterPro" id="IPR033749">
    <property type="entry name" value="Polyprenyl_synt_CS"/>
</dbReference>